<dbReference type="VEuPathDB" id="FungiDB:ASPZODRAFT_221355"/>
<sequence>MLFSPFSSFFLFCERHKNQDAMKEKILAGLVIFASFFLCNTDFPLLPPFFPLSSCMPCRRDVCFDCIFLFGHHVFAPRSISNESLEKYGADDIDFSSTATS</sequence>
<protein>
    <submittedName>
        <fullName evidence="1">Uncharacterized protein</fullName>
    </submittedName>
</protein>
<accession>A0A1L9SU33</accession>
<evidence type="ECO:0000313" key="1">
    <source>
        <dbReference type="EMBL" id="OJJ50634.1"/>
    </source>
</evidence>
<keyword evidence="2" id="KW-1185">Reference proteome</keyword>
<organism evidence="1 2">
    <name type="scientific">Penicilliopsis zonata CBS 506.65</name>
    <dbReference type="NCBI Taxonomy" id="1073090"/>
    <lineage>
        <taxon>Eukaryota</taxon>
        <taxon>Fungi</taxon>
        <taxon>Dikarya</taxon>
        <taxon>Ascomycota</taxon>
        <taxon>Pezizomycotina</taxon>
        <taxon>Eurotiomycetes</taxon>
        <taxon>Eurotiomycetidae</taxon>
        <taxon>Eurotiales</taxon>
        <taxon>Aspergillaceae</taxon>
        <taxon>Penicilliopsis</taxon>
    </lineage>
</organism>
<name>A0A1L9SU33_9EURO</name>
<dbReference type="AlphaFoldDB" id="A0A1L9SU33"/>
<gene>
    <name evidence="1" type="ORF">ASPZODRAFT_221355</name>
</gene>
<dbReference type="RefSeq" id="XP_022585144.1">
    <property type="nucleotide sequence ID" value="XM_022727876.1"/>
</dbReference>
<reference evidence="2" key="1">
    <citation type="journal article" date="2017" name="Genome Biol.">
        <title>Comparative genomics reveals high biological diversity and specific adaptations in the industrially and medically important fungal genus Aspergillus.</title>
        <authorList>
            <person name="de Vries R.P."/>
            <person name="Riley R."/>
            <person name="Wiebenga A."/>
            <person name="Aguilar-Osorio G."/>
            <person name="Amillis S."/>
            <person name="Uchima C.A."/>
            <person name="Anderluh G."/>
            <person name="Asadollahi M."/>
            <person name="Askin M."/>
            <person name="Barry K."/>
            <person name="Battaglia E."/>
            <person name="Bayram O."/>
            <person name="Benocci T."/>
            <person name="Braus-Stromeyer S.A."/>
            <person name="Caldana C."/>
            <person name="Canovas D."/>
            <person name="Cerqueira G.C."/>
            <person name="Chen F."/>
            <person name="Chen W."/>
            <person name="Choi C."/>
            <person name="Clum A."/>
            <person name="Dos Santos R.A."/>
            <person name="Damasio A.R."/>
            <person name="Diallinas G."/>
            <person name="Emri T."/>
            <person name="Fekete E."/>
            <person name="Flipphi M."/>
            <person name="Freyberg S."/>
            <person name="Gallo A."/>
            <person name="Gournas C."/>
            <person name="Habgood R."/>
            <person name="Hainaut M."/>
            <person name="Harispe M.L."/>
            <person name="Henrissat B."/>
            <person name="Hilden K.S."/>
            <person name="Hope R."/>
            <person name="Hossain A."/>
            <person name="Karabika E."/>
            <person name="Karaffa L."/>
            <person name="Karanyi Z."/>
            <person name="Krasevec N."/>
            <person name="Kuo A."/>
            <person name="Kusch H."/>
            <person name="LaButti K."/>
            <person name="Lagendijk E.L."/>
            <person name="Lapidus A."/>
            <person name="Levasseur A."/>
            <person name="Lindquist E."/>
            <person name="Lipzen A."/>
            <person name="Logrieco A.F."/>
            <person name="MacCabe A."/>
            <person name="Maekelae M.R."/>
            <person name="Malavazi I."/>
            <person name="Melin P."/>
            <person name="Meyer V."/>
            <person name="Mielnichuk N."/>
            <person name="Miskei M."/>
            <person name="Molnar A.P."/>
            <person name="Mule G."/>
            <person name="Ngan C.Y."/>
            <person name="Orejas M."/>
            <person name="Orosz E."/>
            <person name="Ouedraogo J.P."/>
            <person name="Overkamp K.M."/>
            <person name="Park H.-S."/>
            <person name="Perrone G."/>
            <person name="Piumi F."/>
            <person name="Punt P.J."/>
            <person name="Ram A.F."/>
            <person name="Ramon A."/>
            <person name="Rauscher S."/>
            <person name="Record E."/>
            <person name="Riano-Pachon D.M."/>
            <person name="Robert V."/>
            <person name="Roehrig J."/>
            <person name="Ruller R."/>
            <person name="Salamov A."/>
            <person name="Salih N.S."/>
            <person name="Samson R.A."/>
            <person name="Sandor E."/>
            <person name="Sanguinetti M."/>
            <person name="Schuetze T."/>
            <person name="Sepcic K."/>
            <person name="Shelest E."/>
            <person name="Sherlock G."/>
            <person name="Sophianopoulou V."/>
            <person name="Squina F.M."/>
            <person name="Sun H."/>
            <person name="Susca A."/>
            <person name="Todd R.B."/>
            <person name="Tsang A."/>
            <person name="Unkles S.E."/>
            <person name="van de Wiele N."/>
            <person name="van Rossen-Uffink D."/>
            <person name="Oliveira J.V."/>
            <person name="Vesth T.C."/>
            <person name="Visser J."/>
            <person name="Yu J.-H."/>
            <person name="Zhou M."/>
            <person name="Andersen M.R."/>
            <person name="Archer D.B."/>
            <person name="Baker S.E."/>
            <person name="Benoit I."/>
            <person name="Brakhage A.A."/>
            <person name="Braus G.H."/>
            <person name="Fischer R."/>
            <person name="Frisvad J.C."/>
            <person name="Goldman G.H."/>
            <person name="Houbraken J."/>
            <person name="Oakley B."/>
            <person name="Pocsi I."/>
            <person name="Scazzocchio C."/>
            <person name="Seiboth B."/>
            <person name="vanKuyk P.A."/>
            <person name="Wortman J."/>
            <person name="Dyer P.S."/>
            <person name="Grigoriev I.V."/>
        </authorList>
    </citation>
    <scope>NUCLEOTIDE SEQUENCE [LARGE SCALE GENOMIC DNA]</scope>
    <source>
        <strain evidence="2">CBS 506.65</strain>
    </source>
</reference>
<dbReference type="GeneID" id="34614340"/>
<evidence type="ECO:0000313" key="2">
    <source>
        <dbReference type="Proteomes" id="UP000184188"/>
    </source>
</evidence>
<dbReference type="EMBL" id="KV878336">
    <property type="protein sequence ID" value="OJJ50634.1"/>
    <property type="molecule type" value="Genomic_DNA"/>
</dbReference>
<proteinExistence type="predicted"/>
<dbReference type="Proteomes" id="UP000184188">
    <property type="component" value="Unassembled WGS sequence"/>
</dbReference>